<proteinExistence type="predicted"/>
<evidence type="ECO:0000313" key="2">
    <source>
        <dbReference type="EMBL" id="KAG7453803.1"/>
    </source>
</evidence>
<keyword evidence="5" id="KW-1185">Reference proteome</keyword>
<dbReference type="EMBL" id="JAGKHQ010001743">
    <property type="protein sequence ID" value="KAG7453803.1"/>
    <property type="molecule type" value="Genomic_DNA"/>
</dbReference>
<organism evidence="4 5">
    <name type="scientific">Solea senegalensis</name>
    <name type="common">Senegalese sole</name>
    <dbReference type="NCBI Taxonomy" id="28829"/>
    <lineage>
        <taxon>Eukaryota</taxon>
        <taxon>Metazoa</taxon>
        <taxon>Chordata</taxon>
        <taxon>Craniata</taxon>
        <taxon>Vertebrata</taxon>
        <taxon>Euteleostomi</taxon>
        <taxon>Actinopterygii</taxon>
        <taxon>Neopterygii</taxon>
        <taxon>Teleostei</taxon>
        <taxon>Neoteleostei</taxon>
        <taxon>Acanthomorphata</taxon>
        <taxon>Carangaria</taxon>
        <taxon>Pleuronectiformes</taxon>
        <taxon>Pleuronectoidei</taxon>
        <taxon>Soleidae</taxon>
        <taxon>Solea</taxon>
    </lineage>
</organism>
<accession>A0AAV6PJE1</accession>
<dbReference type="EMBL" id="JAGKHQ010000495">
    <property type="protein sequence ID" value="KAG7467794.1"/>
    <property type="molecule type" value="Genomic_DNA"/>
</dbReference>
<reference evidence="4 5" key="1">
    <citation type="journal article" date="2021" name="Sci. Rep.">
        <title>Chromosome anchoring in Senegalese sole (Solea senegalensis) reveals sex-associated markers and genome rearrangements in flatfish.</title>
        <authorList>
            <person name="Guerrero-Cozar I."/>
            <person name="Gomez-Garrido J."/>
            <person name="Berbel C."/>
            <person name="Martinez-Blanch J.F."/>
            <person name="Alioto T."/>
            <person name="Claros M.G."/>
            <person name="Gagnaire P.A."/>
            <person name="Manchado M."/>
        </authorList>
    </citation>
    <scope>NUCLEOTIDE SEQUENCE [LARGE SCALE GENOMIC DNA]</scope>
    <source>
        <strain evidence="4">Sse05_10M</strain>
    </source>
</reference>
<comment type="caution">
    <text evidence="4">The sequence shown here is derived from an EMBL/GenBank/DDBJ whole genome shotgun (WGS) entry which is preliminary data.</text>
</comment>
<name>A0AAV6PJE1_SOLSE</name>
<protein>
    <submittedName>
        <fullName evidence="4">Uncharacterized protein</fullName>
    </submittedName>
</protein>
<gene>
    <name evidence="4" type="ORF">JOB18_003621</name>
    <name evidence="3" type="ORF">JOB18_006799</name>
    <name evidence="2" type="ORF">JOB18_018685</name>
</gene>
<dbReference type="AlphaFoldDB" id="A0AAV6PJE1"/>
<evidence type="ECO:0000313" key="5">
    <source>
        <dbReference type="Proteomes" id="UP000693946"/>
    </source>
</evidence>
<evidence type="ECO:0000313" key="3">
    <source>
        <dbReference type="EMBL" id="KAG7454862.1"/>
    </source>
</evidence>
<sequence length="95" mass="10779">MMPCVITSCRYVISSRRYVITLRRNITPLGLAAGSSERSTPGKCLQEEPTTGAADHTIRRPSLNESWNWPGDGEKYKSIVKFEDPWKPPLLWSGW</sequence>
<dbReference type="Proteomes" id="UP000693946">
    <property type="component" value="Unassembled WGS sequence"/>
</dbReference>
<evidence type="ECO:0000313" key="4">
    <source>
        <dbReference type="EMBL" id="KAG7467794.1"/>
    </source>
</evidence>
<reference evidence="4" key="2">
    <citation type="submission" date="2021-03" db="EMBL/GenBank/DDBJ databases">
        <authorList>
            <person name="Guerrero-Cozar I."/>
            <person name="Gomez-Garrido J."/>
            <person name="Berbel C."/>
            <person name="Martinez-Blanch J.F."/>
            <person name="Alioto T."/>
            <person name="Claros M.G."/>
            <person name="Gagnaire P.A."/>
            <person name="Manchado M."/>
        </authorList>
    </citation>
    <scope>NUCLEOTIDE SEQUENCE</scope>
    <source>
        <strain evidence="4">Sse05_10M</strain>
        <tissue evidence="4">Blood</tissue>
    </source>
</reference>
<dbReference type="EMBL" id="JAGKHQ010001558">
    <property type="protein sequence ID" value="KAG7454862.1"/>
    <property type="molecule type" value="Genomic_DNA"/>
</dbReference>
<evidence type="ECO:0000256" key="1">
    <source>
        <dbReference type="SAM" id="MobiDB-lite"/>
    </source>
</evidence>
<feature type="region of interest" description="Disordered" evidence="1">
    <location>
        <begin position="33"/>
        <end position="57"/>
    </location>
</feature>